<dbReference type="RefSeq" id="XP_053591592.1">
    <property type="nucleotide sequence ID" value="XM_053722947.1"/>
</dbReference>
<gene>
    <name evidence="5" type="ORF">GCK72_001397</name>
</gene>
<dbReference type="GO" id="GO:0008234">
    <property type="term" value="F:cysteine-type peptidase activity"/>
    <property type="evidence" value="ECO:0007669"/>
    <property type="project" value="UniProtKB-KW"/>
</dbReference>
<dbReference type="Gene3D" id="3.40.630.20">
    <property type="entry name" value="Peptidase C15, pyroglutamyl peptidase I-like"/>
    <property type="match status" value="2"/>
</dbReference>
<dbReference type="InterPro" id="IPR036440">
    <property type="entry name" value="Peptidase_C15-like_sf"/>
</dbReference>
<protein>
    <submittedName>
        <fullName evidence="5">Uncharacterized protein</fullName>
    </submittedName>
</protein>
<comment type="similarity">
    <text evidence="1">Belongs to the peptidase C15 family.</text>
</comment>
<dbReference type="SUPFAM" id="SSF53182">
    <property type="entry name" value="Pyrrolidone carboxyl peptidase (pyroglutamate aminopeptidase)"/>
    <property type="match status" value="2"/>
</dbReference>
<evidence type="ECO:0000256" key="1">
    <source>
        <dbReference type="ARBA" id="ARBA00006641"/>
    </source>
</evidence>
<dbReference type="InterPro" id="IPR010381">
    <property type="entry name" value="PgaPase_1"/>
</dbReference>
<comment type="caution">
    <text evidence="5">The sequence shown here is derived from an EMBL/GenBank/DDBJ whole genome shotgun (WGS) entry which is preliminary data.</text>
</comment>
<keyword evidence="4" id="KW-0788">Thiol protease</keyword>
<evidence type="ECO:0000313" key="5">
    <source>
        <dbReference type="EMBL" id="KAF1769580.1"/>
    </source>
</evidence>
<reference evidence="5 6" key="1">
    <citation type="submission" date="2019-12" db="EMBL/GenBank/DDBJ databases">
        <title>Chromosome-level assembly of the Caenorhabditis remanei genome.</title>
        <authorList>
            <person name="Teterina A.A."/>
            <person name="Willis J.H."/>
            <person name="Phillips P.C."/>
        </authorList>
    </citation>
    <scope>NUCLEOTIDE SEQUENCE [LARGE SCALE GENOMIC DNA]</scope>
    <source>
        <strain evidence="5 6">PX506</strain>
        <tissue evidence="5">Whole organism</tissue>
    </source>
</reference>
<keyword evidence="2" id="KW-0645">Protease</keyword>
<dbReference type="CTD" id="9809782"/>
<accession>A0A6A5HMV3</accession>
<dbReference type="Proteomes" id="UP000483820">
    <property type="component" value="Chromosome I"/>
</dbReference>
<dbReference type="KEGG" id="crq:GCK72_001397"/>
<dbReference type="AlphaFoldDB" id="A0A6A5HMV3"/>
<proteinExistence type="inferred from homology"/>
<sequence length="434" mass="49374">MLTLCDRVPEDISGNIMLDWTKEVVVTGFKGSFEGTQDDVSSVIIDELQKVDVENRILLLIKLDASYEEVMKKIPELFTEHQEFVLHLASYSEQNKTTIFIEQKAFMSGYTKPDKNEFIPEGNRVKSESKEQELVTKVNVDDLVKELTEKCGLNGQKYGGLTVEKSEDPGRFIEGYTYFLSLDANPSSRLLVKIPAFQGECTKEAVASPECIGDVADMLTMCNRMRVDTNYTRDVVVTGFDTPFEDFDENPSAVVVDELMKIPIENVKIFPHKIPVAYEAVTEKLPELRKNCPDDVLHLATHSVRNTIYFQQKAFSHGYCREDINGYVPEGNKIEDEDEEEEQKKLKPFVDFDYLVEEVTEKCGLDGERYGGLKVEKSDDPGRFVGGYLYYLSIREGPVNTLYINVPPFEGECTKEAVANVIREVIRFLTRNDF</sequence>
<dbReference type="GO" id="GO:0006508">
    <property type="term" value="P:proteolysis"/>
    <property type="evidence" value="ECO:0007669"/>
    <property type="project" value="UniProtKB-KW"/>
</dbReference>
<name>A0A6A5HMV3_CAERE</name>
<keyword evidence="3" id="KW-0378">Hydrolase</keyword>
<dbReference type="Pfam" id="PF06162">
    <property type="entry name" value="PgaPase_1"/>
    <property type="match status" value="2"/>
</dbReference>
<organism evidence="5 6">
    <name type="scientific">Caenorhabditis remanei</name>
    <name type="common">Caenorhabditis vulgaris</name>
    <dbReference type="NCBI Taxonomy" id="31234"/>
    <lineage>
        <taxon>Eukaryota</taxon>
        <taxon>Metazoa</taxon>
        <taxon>Ecdysozoa</taxon>
        <taxon>Nematoda</taxon>
        <taxon>Chromadorea</taxon>
        <taxon>Rhabditida</taxon>
        <taxon>Rhabditina</taxon>
        <taxon>Rhabditomorpha</taxon>
        <taxon>Rhabditoidea</taxon>
        <taxon>Rhabditidae</taxon>
        <taxon>Peloderinae</taxon>
        <taxon>Caenorhabditis</taxon>
    </lineage>
</organism>
<evidence type="ECO:0000256" key="3">
    <source>
        <dbReference type="ARBA" id="ARBA00022801"/>
    </source>
</evidence>
<evidence type="ECO:0000256" key="2">
    <source>
        <dbReference type="ARBA" id="ARBA00022670"/>
    </source>
</evidence>
<dbReference type="FunFam" id="3.40.630.20:FF:000007">
    <property type="entry name" value="Protein CBG22077"/>
    <property type="match status" value="2"/>
</dbReference>
<dbReference type="GeneID" id="9809782"/>
<dbReference type="PANTHER" id="PTHR23402">
    <property type="entry name" value="PROTEASE FAMILY C15 PYROGLUTAMYL-PEPTIDASE I-RELATED"/>
    <property type="match status" value="1"/>
</dbReference>
<dbReference type="InterPro" id="IPR016125">
    <property type="entry name" value="Peptidase_C15-like"/>
</dbReference>
<evidence type="ECO:0000313" key="6">
    <source>
        <dbReference type="Proteomes" id="UP000483820"/>
    </source>
</evidence>
<dbReference type="EMBL" id="WUAV01000001">
    <property type="protein sequence ID" value="KAF1769580.1"/>
    <property type="molecule type" value="Genomic_DNA"/>
</dbReference>
<dbReference type="PANTHER" id="PTHR23402:SF12">
    <property type="entry name" value="ABC TRANSPORTER-RELATED"/>
    <property type="match status" value="1"/>
</dbReference>
<evidence type="ECO:0000256" key="4">
    <source>
        <dbReference type="ARBA" id="ARBA00022807"/>
    </source>
</evidence>